<evidence type="ECO:0000313" key="11">
    <source>
        <dbReference type="EMBL" id="PWA22812.1"/>
    </source>
</evidence>
<dbReference type="STRING" id="33528.ENSGAFP00000003348"/>
<dbReference type="InterPro" id="IPR000362">
    <property type="entry name" value="Fumarate_lyase_fam"/>
</dbReference>
<protein>
    <recommendedName>
        <fullName evidence="4">Argininosuccinate lyase</fullName>
        <ecNumber evidence="3">4.3.2.1</ecNumber>
    </recommendedName>
    <alternativeName>
        <fullName evidence="8">Arginosuccinase</fullName>
    </alternativeName>
</protein>
<name>A0A315VIA8_GAMAF</name>
<feature type="domain" description="Argininosuccinate lyase C-terminal" evidence="10">
    <location>
        <begin position="394"/>
        <end position="461"/>
    </location>
</feature>
<evidence type="ECO:0000256" key="4">
    <source>
        <dbReference type="ARBA" id="ARBA00019698"/>
    </source>
</evidence>
<dbReference type="InterPro" id="IPR009049">
    <property type="entry name" value="Argininosuccinate_lyase"/>
</dbReference>
<feature type="domain" description="Fumarate lyase N-terminal" evidence="9">
    <location>
        <begin position="12"/>
        <end position="331"/>
    </location>
</feature>
<dbReference type="Proteomes" id="UP000250572">
    <property type="component" value="Unassembled WGS sequence"/>
</dbReference>
<evidence type="ECO:0000256" key="2">
    <source>
        <dbReference type="ARBA" id="ARBA00010755"/>
    </source>
</evidence>
<dbReference type="EMBL" id="NHOQ01001678">
    <property type="protein sequence ID" value="PWA22812.1"/>
    <property type="molecule type" value="Genomic_DNA"/>
</dbReference>
<gene>
    <name evidence="11" type="ORF">CCH79_00002381</name>
</gene>
<dbReference type="InterPro" id="IPR022761">
    <property type="entry name" value="Fumarate_lyase_N"/>
</dbReference>
<comment type="pathway">
    <text evidence="1">Amino-acid biosynthesis; L-arginine biosynthesis; L-arginine from L-ornithine and carbamoyl phosphate: step 3/3.</text>
</comment>
<dbReference type="Gene3D" id="1.20.200.10">
    <property type="entry name" value="Fumarase/aspartase (Central domain)"/>
    <property type="match status" value="1"/>
</dbReference>
<dbReference type="PROSITE" id="PS00163">
    <property type="entry name" value="FUMARATE_LYASES"/>
    <property type="match status" value="1"/>
</dbReference>
<accession>A0A315VIA8</accession>
<evidence type="ECO:0000259" key="10">
    <source>
        <dbReference type="Pfam" id="PF14698"/>
    </source>
</evidence>
<keyword evidence="6" id="KW-0028">Amino-acid biosynthesis</keyword>
<dbReference type="GO" id="GO:0042450">
    <property type="term" value="P:L-arginine biosynthetic process via ornithine"/>
    <property type="evidence" value="ECO:0007669"/>
    <property type="project" value="InterPro"/>
</dbReference>
<dbReference type="CDD" id="cd01359">
    <property type="entry name" value="Argininosuccinate_lyase"/>
    <property type="match status" value="1"/>
</dbReference>
<keyword evidence="5" id="KW-0055">Arginine biosynthesis</keyword>
<evidence type="ECO:0000313" key="12">
    <source>
        <dbReference type="Proteomes" id="UP000250572"/>
    </source>
</evidence>
<evidence type="ECO:0000256" key="8">
    <source>
        <dbReference type="ARBA" id="ARBA00032749"/>
    </source>
</evidence>
<evidence type="ECO:0000256" key="3">
    <source>
        <dbReference type="ARBA" id="ARBA00012338"/>
    </source>
</evidence>
<evidence type="ECO:0000256" key="5">
    <source>
        <dbReference type="ARBA" id="ARBA00022571"/>
    </source>
</evidence>
<evidence type="ECO:0000259" key="9">
    <source>
        <dbReference type="Pfam" id="PF00206"/>
    </source>
</evidence>
<dbReference type="PRINTS" id="PR00145">
    <property type="entry name" value="ARGSUCLYASE"/>
</dbReference>
<dbReference type="FunFam" id="1.10.40.30:FF:000001">
    <property type="entry name" value="Argininosuccinate lyase"/>
    <property type="match status" value="1"/>
</dbReference>
<evidence type="ECO:0000256" key="1">
    <source>
        <dbReference type="ARBA" id="ARBA00004941"/>
    </source>
</evidence>
<dbReference type="Pfam" id="PF00206">
    <property type="entry name" value="Lyase_1"/>
    <property type="match status" value="1"/>
</dbReference>
<keyword evidence="7" id="KW-0456">Lyase</keyword>
<evidence type="ECO:0000256" key="6">
    <source>
        <dbReference type="ARBA" id="ARBA00022605"/>
    </source>
</evidence>
<dbReference type="GO" id="GO:0004056">
    <property type="term" value="F:argininosuccinate lyase activity"/>
    <property type="evidence" value="ECO:0007669"/>
    <property type="project" value="UniProtKB-EC"/>
</dbReference>
<dbReference type="AlphaFoldDB" id="A0A315VIA8"/>
<dbReference type="EC" id="4.3.2.1" evidence="3"/>
<dbReference type="Gene3D" id="1.10.275.10">
    <property type="entry name" value="Fumarase/aspartase (N-terminal domain)"/>
    <property type="match status" value="1"/>
</dbReference>
<dbReference type="InterPro" id="IPR024083">
    <property type="entry name" value="Fumarase/histidase_N"/>
</dbReference>
<dbReference type="PANTHER" id="PTHR43814">
    <property type="entry name" value="ARGININOSUCCINATE LYASE"/>
    <property type="match status" value="1"/>
</dbReference>
<dbReference type="FunFam" id="1.10.275.10:FF:000014">
    <property type="entry name" value="Os03g0824900 protein"/>
    <property type="match status" value="1"/>
</dbReference>
<dbReference type="FunFam" id="1.20.200.10:FF:000015">
    <property type="entry name" value="argininosuccinate lyase isoform X2"/>
    <property type="match status" value="2"/>
</dbReference>
<dbReference type="HAMAP" id="MF_00006">
    <property type="entry name" value="Arg_succ_lyase"/>
    <property type="match status" value="1"/>
</dbReference>
<dbReference type="InterPro" id="IPR029419">
    <property type="entry name" value="Arg_succ_lyase_C"/>
</dbReference>
<dbReference type="NCBIfam" id="TIGR00838">
    <property type="entry name" value="argH"/>
    <property type="match status" value="1"/>
</dbReference>
<comment type="similarity">
    <text evidence="2">Belongs to the lyase 1 family. Argininosuccinate lyase subfamily.</text>
</comment>
<proteinExistence type="inferred from homology"/>
<dbReference type="Pfam" id="PF14698">
    <property type="entry name" value="ASL_C2"/>
    <property type="match status" value="1"/>
</dbReference>
<dbReference type="InterPro" id="IPR008948">
    <property type="entry name" value="L-Aspartase-like"/>
</dbReference>
<dbReference type="PANTHER" id="PTHR43814:SF1">
    <property type="entry name" value="ARGININOSUCCINATE LYASE"/>
    <property type="match status" value="1"/>
</dbReference>
<comment type="caution">
    <text evidence="11">The sequence shown here is derived from an EMBL/GenBank/DDBJ whole genome shotgun (WGS) entry which is preliminary data.</text>
</comment>
<dbReference type="PRINTS" id="PR00149">
    <property type="entry name" value="FUMRATELYASE"/>
</dbReference>
<dbReference type="InterPro" id="IPR020557">
    <property type="entry name" value="Fumarate_lyase_CS"/>
</dbReference>
<dbReference type="Gene3D" id="1.10.40.30">
    <property type="entry name" value="Fumarase/aspartase (C-terminal domain)"/>
    <property type="match status" value="1"/>
</dbReference>
<dbReference type="GO" id="GO:0005829">
    <property type="term" value="C:cytosol"/>
    <property type="evidence" value="ECO:0007669"/>
    <property type="project" value="TreeGrafter"/>
</dbReference>
<sequence>MANTEGSKLWGGRFVGDTDPIMEKFNASITYDQRMWDADIRGSKAYVKALEKAKLVSTEEMEQILQGMDQISEEWSKGAFLIKPEDEDIHTANERRLKELIGAPAGKLHTGRSRNDQVVTDMRLWLRDAIAKLTDNSLQLISTMVERAAVEIDVLFPGYTHMQRAQPIRWSHWILSYAVALSRDVERLLEIKKRANILPLGSGAIAGTPFDIDRELLRTGQISLRVVLLILIKNMMNIAPSLGVELGFDSISLNSMDATGQRDFVAEFLFWASLCLTHLSKMAEDLMLYSTKEYSFVTLSDAYSTGSSLMPQKKNADSLELIRSKAGRVFGRCAGFMMTLKGLPSTYNKDLQEDKEAMFDCYDTVHAVLQVTTGVMSTLKINQSVMEAALSPDMLATDLAYYLVRKGVPFREAHGLSGKAVFTAESKNVSLNQLTEADLAAVSPLFGSDVSSVWDYRSSVEQYSTSGGTSKSSVSAQVEHLRNWLKTQS</sequence>
<reference evidence="11 12" key="1">
    <citation type="journal article" date="2018" name="G3 (Bethesda)">
        <title>A High-Quality Reference Genome for the Invasive Mosquitofish Gambusia affinis Using a Chicago Library.</title>
        <authorList>
            <person name="Hoffberg S.L."/>
            <person name="Troendle N.J."/>
            <person name="Glenn T.C."/>
            <person name="Mahmud O."/>
            <person name="Louha S."/>
            <person name="Chalopin D."/>
            <person name="Bennetzen J.L."/>
            <person name="Mauricio R."/>
        </authorList>
    </citation>
    <scope>NUCLEOTIDE SEQUENCE [LARGE SCALE GENOMIC DNA]</scope>
    <source>
        <strain evidence="11">NE01/NJP1002.9</strain>
        <tissue evidence="11">Muscle</tissue>
    </source>
</reference>
<evidence type="ECO:0000256" key="7">
    <source>
        <dbReference type="ARBA" id="ARBA00023239"/>
    </source>
</evidence>
<keyword evidence="12" id="KW-1185">Reference proteome</keyword>
<feature type="non-terminal residue" evidence="11">
    <location>
        <position position="489"/>
    </location>
</feature>
<organism evidence="11 12">
    <name type="scientific">Gambusia affinis</name>
    <name type="common">Western mosquitofish</name>
    <name type="synonym">Heterandria affinis</name>
    <dbReference type="NCBI Taxonomy" id="33528"/>
    <lineage>
        <taxon>Eukaryota</taxon>
        <taxon>Metazoa</taxon>
        <taxon>Chordata</taxon>
        <taxon>Craniata</taxon>
        <taxon>Vertebrata</taxon>
        <taxon>Euteleostomi</taxon>
        <taxon>Actinopterygii</taxon>
        <taxon>Neopterygii</taxon>
        <taxon>Teleostei</taxon>
        <taxon>Neoteleostei</taxon>
        <taxon>Acanthomorphata</taxon>
        <taxon>Ovalentaria</taxon>
        <taxon>Atherinomorphae</taxon>
        <taxon>Cyprinodontiformes</taxon>
        <taxon>Poeciliidae</taxon>
        <taxon>Poeciliinae</taxon>
        <taxon>Gambusia</taxon>
    </lineage>
</organism>
<dbReference type="SUPFAM" id="SSF48557">
    <property type="entry name" value="L-aspartase-like"/>
    <property type="match status" value="1"/>
</dbReference>